<accession>K5VAV4</accession>
<dbReference type="HOGENOM" id="CLU_006344_4_3_1"/>
<dbReference type="RefSeq" id="XP_007403240.1">
    <property type="nucleotide sequence ID" value="XM_007403178.1"/>
</dbReference>
<evidence type="ECO:0000313" key="1">
    <source>
        <dbReference type="EMBL" id="EKM48208.1"/>
    </source>
</evidence>
<dbReference type="AlphaFoldDB" id="K5VAV4"/>
<reference evidence="1 2" key="1">
    <citation type="journal article" date="2012" name="BMC Genomics">
        <title>Comparative genomics of the white-rot fungi, Phanerochaete carnosa and P. chrysosporium, to elucidate the genetic basis of the distinct wood types they colonize.</title>
        <authorList>
            <person name="Suzuki H."/>
            <person name="MacDonald J."/>
            <person name="Syed K."/>
            <person name="Salamov A."/>
            <person name="Hori C."/>
            <person name="Aerts A."/>
            <person name="Henrissat B."/>
            <person name="Wiebenga A."/>
            <person name="vanKuyk P.A."/>
            <person name="Barry K."/>
            <person name="Lindquist E."/>
            <person name="LaButti K."/>
            <person name="Lapidus A."/>
            <person name="Lucas S."/>
            <person name="Coutinho P."/>
            <person name="Gong Y."/>
            <person name="Samejima M."/>
            <person name="Mahadevan R."/>
            <person name="Abou-Zaid M."/>
            <person name="de Vries R.P."/>
            <person name="Igarashi K."/>
            <person name="Yadav J.S."/>
            <person name="Grigoriev I.V."/>
            <person name="Master E.R."/>
        </authorList>
    </citation>
    <scope>NUCLEOTIDE SEQUENCE [LARGE SCALE GENOMIC DNA]</scope>
    <source>
        <strain evidence="1 2">HHB-10118-sp</strain>
    </source>
</reference>
<protein>
    <submittedName>
        <fullName evidence="1">Uncharacterized protein</fullName>
    </submittedName>
</protein>
<dbReference type="GeneID" id="18912077"/>
<keyword evidence="2" id="KW-1185">Reference proteome</keyword>
<gene>
    <name evidence="1" type="ORF">PHACADRAFT_203103</name>
</gene>
<dbReference type="EMBL" id="JH931304">
    <property type="protein sequence ID" value="EKM48208.1"/>
    <property type="molecule type" value="Genomic_DNA"/>
</dbReference>
<organism evidence="1 2">
    <name type="scientific">Phanerochaete carnosa (strain HHB-10118-sp)</name>
    <name type="common">White-rot fungus</name>
    <name type="synonym">Peniophora carnosa</name>
    <dbReference type="NCBI Taxonomy" id="650164"/>
    <lineage>
        <taxon>Eukaryota</taxon>
        <taxon>Fungi</taxon>
        <taxon>Dikarya</taxon>
        <taxon>Basidiomycota</taxon>
        <taxon>Agaricomycotina</taxon>
        <taxon>Agaricomycetes</taxon>
        <taxon>Polyporales</taxon>
        <taxon>Phanerochaetaceae</taxon>
        <taxon>Phanerochaete</taxon>
    </lineage>
</organism>
<sequence length="630" mass="71578">MHTGRWWWAAQDAIEARTKGATIMPVIISSDKMQLTLFRNKAAYPVYLTIGNLPKDIRSRPSQGGQILLAYLPVLKLEHIKNKAARRCTQANLFYLCMRRLLELLEDLGLGGLPMSSGDGVMRRVHPIYAAYVGDYPEQVLVTCTKTGECPVCPTPKAELGELDCHFPLPLPRRELNPVLDVLAMGSDPNVTPTEYKAACRNAGIKPVYETFWQNLPYSDVYTSVTLDILHQLLQGVVKHLVAWAKEAYSEDEIDARCQRFPPNHNMRLFYKGITKLSQLTGREHADICCILLGLVIDLRLPNGMSHLRLVRAVQAILDFVYLAQYPVHSHQSLDALDDALRRFHENKQVFIDLDIRGNFNLPKVHSMRHYHEGIEMLGTTPNLNTEYTERLHIDLAKDAYRSTNKKDYHVLMTREPSVKAVSLDRLEQVYGAKYIMRAIAKYIVRLNYPDASSAEVVRLATTLRLPFHKLPVYHKAKFWESDFLLYRQASDEYDAIYATPGGRLNKRGQQVAGRFDTAIVNLGTGSAIGVKGYQVCRVRAIFTIPIRYRRILLPFVDPPEYLAYVEWFSNFTQPDPQHGMYKVTPMTNADGTQTGAVIAVESIRRSVHLYPCFRAVAPLPSPTDIFMEQ</sequence>
<dbReference type="InParanoid" id="K5VAV4"/>
<dbReference type="OrthoDB" id="3232438at2759"/>
<proteinExistence type="predicted"/>
<dbReference type="STRING" id="650164.K5VAV4"/>
<dbReference type="InterPro" id="IPR041078">
    <property type="entry name" value="Plavaka"/>
</dbReference>
<evidence type="ECO:0000313" key="2">
    <source>
        <dbReference type="Proteomes" id="UP000008370"/>
    </source>
</evidence>
<dbReference type="KEGG" id="pco:PHACADRAFT_203103"/>
<dbReference type="Proteomes" id="UP000008370">
    <property type="component" value="Unassembled WGS sequence"/>
</dbReference>
<dbReference type="Pfam" id="PF18759">
    <property type="entry name" value="Plavaka"/>
    <property type="match status" value="1"/>
</dbReference>
<name>K5VAV4_PHACS</name>